<comment type="pathway">
    <text evidence="3 11">Cofactor biosynthesis; molybdopterin biosynthesis.</text>
</comment>
<dbReference type="Pfam" id="PF03454">
    <property type="entry name" value="MoeA_C"/>
    <property type="match status" value="1"/>
</dbReference>
<dbReference type="EC" id="2.10.1.1" evidence="11"/>
<evidence type="ECO:0000256" key="4">
    <source>
        <dbReference type="ARBA" id="ARBA00010763"/>
    </source>
</evidence>
<dbReference type="InterPro" id="IPR005110">
    <property type="entry name" value="MoeA_linker/N"/>
</dbReference>
<comment type="catalytic activity">
    <reaction evidence="10">
        <text>adenylyl-molybdopterin + molybdate = Mo-molybdopterin + AMP + H(+)</text>
        <dbReference type="Rhea" id="RHEA:35047"/>
        <dbReference type="ChEBI" id="CHEBI:15378"/>
        <dbReference type="ChEBI" id="CHEBI:36264"/>
        <dbReference type="ChEBI" id="CHEBI:62727"/>
        <dbReference type="ChEBI" id="CHEBI:71302"/>
        <dbReference type="ChEBI" id="CHEBI:456215"/>
        <dbReference type="EC" id="2.10.1.1"/>
    </reaction>
</comment>
<keyword evidence="6 11" id="KW-0808">Transferase</keyword>
<evidence type="ECO:0000313" key="14">
    <source>
        <dbReference type="Proteomes" id="UP000727993"/>
    </source>
</evidence>
<comment type="similarity">
    <text evidence="4 11">Belongs to the MoeA family.</text>
</comment>
<comment type="function">
    <text evidence="2 11">Catalyzes the insertion of molybdate into adenylated molybdopterin with the concomitant release of AMP.</text>
</comment>
<name>A0A936NF30_9ACTN</name>
<dbReference type="InterPro" id="IPR001453">
    <property type="entry name" value="MoaB/Mog_dom"/>
</dbReference>
<dbReference type="SMART" id="SM00852">
    <property type="entry name" value="MoCF_biosynth"/>
    <property type="match status" value="1"/>
</dbReference>
<dbReference type="PANTHER" id="PTHR10192:SF5">
    <property type="entry name" value="GEPHYRIN"/>
    <property type="match status" value="1"/>
</dbReference>
<evidence type="ECO:0000256" key="9">
    <source>
        <dbReference type="ARBA" id="ARBA00023150"/>
    </source>
</evidence>
<keyword evidence="9 11" id="KW-0501">Molybdenum cofactor biosynthesis</keyword>
<evidence type="ECO:0000256" key="8">
    <source>
        <dbReference type="ARBA" id="ARBA00022842"/>
    </source>
</evidence>
<dbReference type="Pfam" id="PF03453">
    <property type="entry name" value="MoeA_N"/>
    <property type="match status" value="1"/>
</dbReference>
<evidence type="ECO:0000256" key="2">
    <source>
        <dbReference type="ARBA" id="ARBA00002901"/>
    </source>
</evidence>
<dbReference type="Gene3D" id="2.40.340.10">
    <property type="entry name" value="MoeA, C-terminal, domain IV"/>
    <property type="match status" value="1"/>
</dbReference>
<dbReference type="GO" id="GO:0005829">
    <property type="term" value="C:cytosol"/>
    <property type="evidence" value="ECO:0007669"/>
    <property type="project" value="TreeGrafter"/>
</dbReference>
<comment type="cofactor">
    <cofactor evidence="1 11">
        <name>Mg(2+)</name>
        <dbReference type="ChEBI" id="CHEBI:18420"/>
    </cofactor>
</comment>
<feature type="domain" description="MoaB/Mog" evidence="12">
    <location>
        <begin position="181"/>
        <end position="318"/>
    </location>
</feature>
<dbReference type="InterPro" id="IPR005111">
    <property type="entry name" value="MoeA_C_domain_IV"/>
</dbReference>
<evidence type="ECO:0000313" key="13">
    <source>
        <dbReference type="EMBL" id="MBK9297816.1"/>
    </source>
</evidence>
<sequence length="411" mass="42336">MTPLDEARSFVVGLGSKLGSVEVPVADADGLVLAEDVVATEPVPGDDNAAMDGWGLRSADATEPGATLRVVGRQMAGLADPGLTVGPGEAVRIMTGAPIPAGVDAVEMVERTSVSDGNDRNEAVTFELSVPVGQFIRRAGEDVSPGQRVLPAGTRLTPAAIGVAVSVGRRRVTVVRRPRVGVVSTGDELVTEDRPLRTGELRDSNRPGLLAAVARMGAEAVDLGRVPDDEALIEAALLRGAEDCDLVLSSGGVSMGDADLVKVILARLGDMRWMQVAIKPAKPLAAGTVGSTPVVGLPGNPVSSHVSFMLFAAPLIARLAGRNDPILRLRATLVDGLAGRPAAEVNGRVDERTHFTRVLVESDDEGVWTARSAGGQGSHQLSTMALANGLATQPGGVAIEPGAEATILMLP</sequence>
<dbReference type="Gene3D" id="2.170.190.11">
    <property type="entry name" value="Molybdopterin biosynthesis moea protein, domain 3"/>
    <property type="match status" value="1"/>
</dbReference>
<dbReference type="InterPro" id="IPR036688">
    <property type="entry name" value="MoeA_C_domain_IV_sf"/>
</dbReference>
<evidence type="ECO:0000256" key="10">
    <source>
        <dbReference type="ARBA" id="ARBA00047317"/>
    </source>
</evidence>
<dbReference type="AlphaFoldDB" id="A0A936NF30"/>
<dbReference type="InterPro" id="IPR038987">
    <property type="entry name" value="MoeA-like"/>
</dbReference>
<protein>
    <recommendedName>
        <fullName evidence="11">Molybdopterin molybdenumtransferase</fullName>
        <ecNumber evidence="11">2.10.1.1</ecNumber>
    </recommendedName>
</protein>
<dbReference type="Proteomes" id="UP000727993">
    <property type="component" value="Unassembled WGS sequence"/>
</dbReference>
<evidence type="ECO:0000256" key="7">
    <source>
        <dbReference type="ARBA" id="ARBA00022723"/>
    </source>
</evidence>
<dbReference type="Pfam" id="PF00994">
    <property type="entry name" value="MoCF_biosynth"/>
    <property type="match status" value="1"/>
</dbReference>
<keyword evidence="8 11" id="KW-0460">Magnesium</keyword>
<dbReference type="SUPFAM" id="SSF63882">
    <property type="entry name" value="MoeA N-terminal region -like"/>
    <property type="match status" value="1"/>
</dbReference>
<comment type="caution">
    <text evidence="13">The sequence shown here is derived from an EMBL/GenBank/DDBJ whole genome shotgun (WGS) entry which is preliminary data.</text>
</comment>
<dbReference type="CDD" id="cd00887">
    <property type="entry name" value="MoeA"/>
    <property type="match status" value="1"/>
</dbReference>
<dbReference type="InterPro" id="IPR036135">
    <property type="entry name" value="MoeA_linker/N_sf"/>
</dbReference>
<dbReference type="InterPro" id="IPR036425">
    <property type="entry name" value="MoaB/Mog-like_dom_sf"/>
</dbReference>
<accession>A0A936NF30</accession>
<evidence type="ECO:0000256" key="3">
    <source>
        <dbReference type="ARBA" id="ARBA00005046"/>
    </source>
</evidence>
<dbReference type="NCBIfam" id="NF045515">
    <property type="entry name" value="Glp_gephyrin"/>
    <property type="match status" value="1"/>
</dbReference>
<organism evidence="13 14">
    <name type="scientific">Candidatus Neomicrothrix subdominans</name>
    <dbReference type="NCBI Taxonomy" id="2954438"/>
    <lineage>
        <taxon>Bacteria</taxon>
        <taxon>Bacillati</taxon>
        <taxon>Actinomycetota</taxon>
        <taxon>Acidimicrobiia</taxon>
        <taxon>Acidimicrobiales</taxon>
        <taxon>Microthrixaceae</taxon>
        <taxon>Candidatus Neomicrothrix</taxon>
    </lineage>
</organism>
<evidence type="ECO:0000256" key="11">
    <source>
        <dbReference type="RuleBase" id="RU365090"/>
    </source>
</evidence>
<keyword evidence="7 11" id="KW-0479">Metal-binding</keyword>
<dbReference type="NCBIfam" id="TIGR00177">
    <property type="entry name" value="molyb_syn"/>
    <property type="match status" value="1"/>
</dbReference>
<dbReference type="EMBL" id="JADJZA010000007">
    <property type="protein sequence ID" value="MBK9297816.1"/>
    <property type="molecule type" value="Genomic_DNA"/>
</dbReference>
<keyword evidence="5 11" id="KW-0500">Molybdenum</keyword>
<dbReference type="Gene3D" id="3.90.105.10">
    <property type="entry name" value="Molybdopterin biosynthesis moea protein, domain 2"/>
    <property type="match status" value="1"/>
</dbReference>
<reference evidence="13 14" key="1">
    <citation type="submission" date="2020-10" db="EMBL/GenBank/DDBJ databases">
        <title>Connecting structure to function with the recovery of over 1000 high-quality activated sludge metagenome-assembled genomes encoding full-length rRNA genes using long-read sequencing.</title>
        <authorList>
            <person name="Singleton C.M."/>
            <person name="Petriglieri F."/>
            <person name="Kristensen J.M."/>
            <person name="Kirkegaard R.H."/>
            <person name="Michaelsen T.Y."/>
            <person name="Andersen M.H."/>
            <person name="Karst S.M."/>
            <person name="Dueholm M.S."/>
            <person name="Nielsen P.H."/>
            <person name="Albertsen M."/>
        </authorList>
    </citation>
    <scope>NUCLEOTIDE SEQUENCE [LARGE SCALE GENOMIC DNA]</scope>
    <source>
        <strain evidence="13">Lyne_18-Q3-R50-59_MAXAC.006</strain>
    </source>
</reference>
<dbReference type="SUPFAM" id="SSF53218">
    <property type="entry name" value="Molybdenum cofactor biosynthesis proteins"/>
    <property type="match status" value="1"/>
</dbReference>
<evidence type="ECO:0000256" key="5">
    <source>
        <dbReference type="ARBA" id="ARBA00022505"/>
    </source>
</evidence>
<dbReference type="SUPFAM" id="SSF63867">
    <property type="entry name" value="MoeA C-terminal domain-like"/>
    <property type="match status" value="1"/>
</dbReference>
<evidence type="ECO:0000256" key="1">
    <source>
        <dbReference type="ARBA" id="ARBA00001946"/>
    </source>
</evidence>
<gene>
    <name evidence="13" type="ORF">IPN02_13485</name>
</gene>
<dbReference type="GO" id="GO:0046872">
    <property type="term" value="F:metal ion binding"/>
    <property type="evidence" value="ECO:0007669"/>
    <property type="project" value="UniProtKB-UniRule"/>
</dbReference>
<dbReference type="GO" id="GO:0006777">
    <property type="term" value="P:Mo-molybdopterin cofactor biosynthetic process"/>
    <property type="evidence" value="ECO:0007669"/>
    <property type="project" value="UniProtKB-UniRule"/>
</dbReference>
<dbReference type="PANTHER" id="PTHR10192">
    <property type="entry name" value="MOLYBDOPTERIN BIOSYNTHESIS PROTEIN"/>
    <property type="match status" value="1"/>
</dbReference>
<dbReference type="FunFam" id="3.40.980.10:FF:000004">
    <property type="entry name" value="Molybdopterin molybdenumtransferase"/>
    <property type="match status" value="1"/>
</dbReference>
<dbReference type="Gene3D" id="3.40.980.10">
    <property type="entry name" value="MoaB/Mog-like domain"/>
    <property type="match status" value="1"/>
</dbReference>
<evidence type="ECO:0000259" key="12">
    <source>
        <dbReference type="SMART" id="SM00852"/>
    </source>
</evidence>
<dbReference type="GO" id="GO:0061599">
    <property type="term" value="F:molybdopterin molybdotransferase activity"/>
    <property type="evidence" value="ECO:0007669"/>
    <property type="project" value="UniProtKB-UniRule"/>
</dbReference>
<evidence type="ECO:0000256" key="6">
    <source>
        <dbReference type="ARBA" id="ARBA00022679"/>
    </source>
</evidence>
<proteinExistence type="inferred from homology"/>